<dbReference type="EMBL" id="GBRH01235753">
    <property type="protein sequence ID" value="JAD62142.1"/>
    <property type="molecule type" value="Transcribed_RNA"/>
</dbReference>
<reference evidence="1" key="2">
    <citation type="journal article" date="2015" name="Data Brief">
        <title>Shoot transcriptome of the giant reed, Arundo donax.</title>
        <authorList>
            <person name="Barrero R.A."/>
            <person name="Guerrero F.D."/>
            <person name="Moolhuijzen P."/>
            <person name="Goolsby J.A."/>
            <person name="Tidwell J."/>
            <person name="Bellgard S.E."/>
            <person name="Bellgard M.I."/>
        </authorList>
    </citation>
    <scope>NUCLEOTIDE SEQUENCE</scope>
    <source>
        <tissue evidence="1">Shoot tissue taken approximately 20 cm above the soil surface</tissue>
    </source>
</reference>
<sequence>MADHDTSRMRIKYAICCTEPSENLKNK</sequence>
<protein>
    <submittedName>
        <fullName evidence="1">Uncharacterized protein</fullName>
    </submittedName>
</protein>
<proteinExistence type="predicted"/>
<organism evidence="1">
    <name type="scientific">Arundo donax</name>
    <name type="common">Giant reed</name>
    <name type="synonym">Donax arundinaceus</name>
    <dbReference type="NCBI Taxonomy" id="35708"/>
    <lineage>
        <taxon>Eukaryota</taxon>
        <taxon>Viridiplantae</taxon>
        <taxon>Streptophyta</taxon>
        <taxon>Embryophyta</taxon>
        <taxon>Tracheophyta</taxon>
        <taxon>Spermatophyta</taxon>
        <taxon>Magnoliopsida</taxon>
        <taxon>Liliopsida</taxon>
        <taxon>Poales</taxon>
        <taxon>Poaceae</taxon>
        <taxon>PACMAD clade</taxon>
        <taxon>Arundinoideae</taxon>
        <taxon>Arundineae</taxon>
        <taxon>Arundo</taxon>
    </lineage>
</organism>
<dbReference type="AlphaFoldDB" id="A0A0A9BSB2"/>
<accession>A0A0A9BSB2</accession>
<evidence type="ECO:0000313" key="1">
    <source>
        <dbReference type="EMBL" id="JAD62142.1"/>
    </source>
</evidence>
<name>A0A0A9BSB2_ARUDO</name>
<reference evidence="1" key="1">
    <citation type="submission" date="2014-09" db="EMBL/GenBank/DDBJ databases">
        <authorList>
            <person name="Magalhaes I.L.F."/>
            <person name="Oliveira U."/>
            <person name="Santos F.R."/>
            <person name="Vidigal T.H.D.A."/>
            <person name="Brescovit A.D."/>
            <person name="Santos A.J."/>
        </authorList>
    </citation>
    <scope>NUCLEOTIDE SEQUENCE</scope>
    <source>
        <tissue evidence="1">Shoot tissue taken approximately 20 cm above the soil surface</tissue>
    </source>
</reference>